<sequence>MAEDIALMAHLMRRAGFGATREEMETRAAKGYDATVDELLNPETQDPSDRLEFFRYHPGYRRPITSSGMGSAAWLHDLVSTERVLEEKMVLFWHHVFATGAGKVDHYHEVISQIDMFRENGMGDYRELLVALAKNPAMIFWLDNCDNHSYAVNENWGRE</sequence>
<evidence type="ECO:0008006" key="2">
    <source>
        <dbReference type="Google" id="ProtNLM"/>
    </source>
</evidence>
<dbReference type="InterPro" id="IPR014917">
    <property type="entry name" value="DUF1800"/>
</dbReference>
<evidence type="ECO:0000313" key="1">
    <source>
        <dbReference type="EMBL" id="SVD80660.1"/>
    </source>
</evidence>
<dbReference type="Pfam" id="PF08811">
    <property type="entry name" value="DUF1800"/>
    <property type="match status" value="1"/>
</dbReference>
<feature type="non-terminal residue" evidence="1">
    <location>
        <position position="159"/>
    </location>
</feature>
<reference evidence="1" key="1">
    <citation type="submission" date="2018-05" db="EMBL/GenBank/DDBJ databases">
        <authorList>
            <person name="Lanie J.A."/>
            <person name="Ng W.-L."/>
            <person name="Kazmierczak K.M."/>
            <person name="Andrzejewski T.M."/>
            <person name="Davidsen T.M."/>
            <person name="Wayne K.J."/>
            <person name="Tettelin H."/>
            <person name="Glass J.I."/>
            <person name="Rusch D."/>
            <person name="Podicherti R."/>
            <person name="Tsui H.-C.T."/>
            <person name="Winkler M.E."/>
        </authorList>
    </citation>
    <scope>NUCLEOTIDE SEQUENCE</scope>
</reference>
<dbReference type="AlphaFoldDB" id="A0A382YC40"/>
<proteinExistence type="predicted"/>
<gene>
    <name evidence="1" type="ORF">METZ01_LOCUS433514</name>
</gene>
<accession>A0A382YC40</accession>
<organism evidence="1">
    <name type="scientific">marine metagenome</name>
    <dbReference type="NCBI Taxonomy" id="408172"/>
    <lineage>
        <taxon>unclassified sequences</taxon>
        <taxon>metagenomes</taxon>
        <taxon>ecological metagenomes</taxon>
    </lineage>
</organism>
<protein>
    <recommendedName>
        <fullName evidence="2">DUF1800 domain-containing protein</fullName>
    </recommendedName>
</protein>
<dbReference type="EMBL" id="UINC01174502">
    <property type="protein sequence ID" value="SVD80660.1"/>
    <property type="molecule type" value="Genomic_DNA"/>
</dbReference>
<name>A0A382YC40_9ZZZZ</name>